<evidence type="ECO:0000259" key="4">
    <source>
        <dbReference type="Pfam" id="PF00724"/>
    </source>
</evidence>
<dbReference type="PANTHER" id="PTHR22893">
    <property type="entry name" value="NADH OXIDOREDUCTASE-RELATED"/>
    <property type="match status" value="1"/>
</dbReference>
<evidence type="ECO:0000256" key="1">
    <source>
        <dbReference type="ARBA" id="ARBA00001917"/>
    </source>
</evidence>
<evidence type="ECO:0000256" key="3">
    <source>
        <dbReference type="ARBA" id="ARBA00023002"/>
    </source>
</evidence>
<dbReference type="InterPro" id="IPR013785">
    <property type="entry name" value="Aldolase_TIM"/>
</dbReference>
<dbReference type="EMBL" id="MBDO02000246">
    <property type="protein sequence ID" value="RLN58828.1"/>
    <property type="molecule type" value="Genomic_DNA"/>
</dbReference>
<sequence>MLAAVAHTSTAYYKLFTPLKLGDDLKLKNRIVYSPATRARSDPVSHVPVERNMAYYEQRAGAGLLVTGGTTISEQGFGWYGAPALYTDEHEAAWKQVVDRVHAKSSKIFLQLWHMGRQSYSSFHSTNEIVSASAIQYVGGRTRDANGQHTTFEMPRALKTEEIPDVVDMYHQCAVRAKRAGFDGVEVMANNGYLGDLFLQSSTNQRTDKYGGSFESRYRFLHEIVEALKTVYPAGRIAVRLSPNGTYGGMGSDDNAEMFTYALEHLSEHGLAYLAILDSFGRYANSRPLTVFDVKKAFKSPIMANNSYTRDTAEGVLQSGAADLVGFPLNPVMDAEYFWDAVKGDEGYSTYKHYQPTNGKTDSL</sequence>
<dbReference type="CDD" id="cd02933">
    <property type="entry name" value="OYE_like_FMN"/>
    <property type="match status" value="1"/>
</dbReference>
<feature type="domain" description="NADH:flavin oxidoreductase/NADH oxidase N-terminal" evidence="4">
    <location>
        <begin position="14"/>
        <end position="337"/>
    </location>
</feature>
<proteinExistence type="inferred from homology"/>
<dbReference type="InterPro" id="IPR045247">
    <property type="entry name" value="Oye-like"/>
</dbReference>
<evidence type="ECO:0000256" key="2">
    <source>
        <dbReference type="ARBA" id="ARBA00005979"/>
    </source>
</evidence>
<dbReference type="GO" id="GO:0016628">
    <property type="term" value="F:oxidoreductase activity, acting on the CH-CH group of donors, NAD or NADP as acceptor"/>
    <property type="evidence" value="ECO:0007669"/>
    <property type="project" value="UniProtKB-ARBA"/>
</dbReference>
<evidence type="ECO:0000313" key="5">
    <source>
        <dbReference type="EMBL" id="RLN58828.1"/>
    </source>
</evidence>
<keyword evidence="3" id="KW-0560">Oxidoreductase</keyword>
<dbReference type="GO" id="GO:0005829">
    <property type="term" value="C:cytosol"/>
    <property type="evidence" value="ECO:0007669"/>
    <property type="project" value="UniProtKB-ARBA"/>
</dbReference>
<gene>
    <name evidence="5" type="ORF">BBP00_00006806</name>
</gene>
<dbReference type="SUPFAM" id="SSF51395">
    <property type="entry name" value="FMN-linked oxidoreductases"/>
    <property type="match status" value="1"/>
</dbReference>
<name>A0A3F2RM23_9STRA</name>
<reference evidence="5 6" key="1">
    <citation type="submission" date="2018-07" db="EMBL/GenBank/DDBJ databases">
        <title>Genome sequencing of oomycete isolates from Chile give support for New Zealand origin for Phytophthora kernoviae and make available the first Nothophytophthora sp. genome.</title>
        <authorList>
            <person name="Studholme D.J."/>
            <person name="Sanfuentes E."/>
            <person name="Panda P."/>
            <person name="Hill R."/>
            <person name="Sambles C."/>
            <person name="Grant M."/>
            <person name="Williams N.M."/>
            <person name="Mcdougal R.L."/>
        </authorList>
    </citation>
    <scope>NUCLEOTIDE SEQUENCE [LARGE SCALE GENOMIC DNA]</scope>
    <source>
        <strain evidence="5">Chile6</strain>
    </source>
</reference>
<dbReference type="AlphaFoldDB" id="A0A3F2RM23"/>
<organism evidence="5 6">
    <name type="scientific">Phytophthora kernoviae</name>
    <dbReference type="NCBI Taxonomy" id="325452"/>
    <lineage>
        <taxon>Eukaryota</taxon>
        <taxon>Sar</taxon>
        <taxon>Stramenopiles</taxon>
        <taxon>Oomycota</taxon>
        <taxon>Peronosporomycetes</taxon>
        <taxon>Peronosporales</taxon>
        <taxon>Peronosporaceae</taxon>
        <taxon>Phytophthora</taxon>
    </lineage>
</organism>
<accession>A0A3F2RM23</accession>
<dbReference type="InterPro" id="IPR001155">
    <property type="entry name" value="OxRdtase_FMN_N"/>
</dbReference>
<dbReference type="OrthoDB" id="148483at2759"/>
<dbReference type="FunFam" id="3.20.20.70:FF:000059">
    <property type="entry name" value="N-ethylmaleimide reductase, FMN-linked"/>
    <property type="match status" value="1"/>
</dbReference>
<dbReference type="Pfam" id="PF00724">
    <property type="entry name" value="Oxidored_FMN"/>
    <property type="match status" value="1"/>
</dbReference>
<comment type="similarity">
    <text evidence="2">Belongs to the NADH:flavin oxidoreductase/NADH oxidase family.</text>
</comment>
<evidence type="ECO:0000313" key="6">
    <source>
        <dbReference type="Proteomes" id="UP000277300"/>
    </source>
</evidence>
<dbReference type="Gene3D" id="3.20.20.70">
    <property type="entry name" value="Aldolase class I"/>
    <property type="match status" value="1"/>
</dbReference>
<dbReference type="PANTHER" id="PTHR22893:SF91">
    <property type="entry name" value="NADPH DEHYDROGENASE 2-RELATED"/>
    <property type="match status" value="1"/>
</dbReference>
<dbReference type="GO" id="GO:0010181">
    <property type="term" value="F:FMN binding"/>
    <property type="evidence" value="ECO:0007669"/>
    <property type="project" value="InterPro"/>
</dbReference>
<comment type="caution">
    <text evidence="5">The sequence shown here is derived from an EMBL/GenBank/DDBJ whole genome shotgun (WGS) entry which is preliminary data.</text>
</comment>
<protein>
    <recommendedName>
        <fullName evidence="4">NADH:flavin oxidoreductase/NADH oxidase N-terminal domain-containing protein</fullName>
    </recommendedName>
</protein>
<dbReference type="Proteomes" id="UP000277300">
    <property type="component" value="Unassembled WGS sequence"/>
</dbReference>
<comment type="cofactor">
    <cofactor evidence="1">
        <name>FMN</name>
        <dbReference type="ChEBI" id="CHEBI:58210"/>
    </cofactor>
</comment>